<name>A0A7S4FY48_9EUGL</name>
<protein>
    <submittedName>
        <fullName evidence="1">Uncharacterized protein</fullName>
    </submittedName>
</protein>
<dbReference type="AlphaFoldDB" id="A0A7S4FY48"/>
<gene>
    <name evidence="1" type="ORF">EGYM00163_LOCUS30137</name>
</gene>
<dbReference type="EMBL" id="HBJA01086426">
    <property type="protein sequence ID" value="CAE0818969.1"/>
    <property type="molecule type" value="Transcribed_RNA"/>
</dbReference>
<sequence length="111" mass="12674">MRRQWGAQYRHHYSSLRRLRCSKISLFLTGLNSRLGRGMRLPCSRIPRQQHLSGRGFLFCSRLVVGPASLGFSSASLVSAVPSASVWQLPHSKHRPEAFILLRLFLFRIPT</sequence>
<proteinExistence type="predicted"/>
<reference evidence="1" key="1">
    <citation type="submission" date="2021-01" db="EMBL/GenBank/DDBJ databases">
        <authorList>
            <person name="Corre E."/>
            <person name="Pelletier E."/>
            <person name="Niang G."/>
            <person name="Scheremetjew M."/>
            <person name="Finn R."/>
            <person name="Kale V."/>
            <person name="Holt S."/>
            <person name="Cochrane G."/>
            <person name="Meng A."/>
            <person name="Brown T."/>
            <person name="Cohen L."/>
        </authorList>
    </citation>
    <scope>NUCLEOTIDE SEQUENCE</scope>
    <source>
        <strain evidence="1">CCMP1594</strain>
    </source>
</reference>
<organism evidence="1">
    <name type="scientific">Eutreptiella gymnastica</name>
    <dbReference type="NCBI Taxonomy" id="73025"/>
    <lineage>
        <taxon>Eukaryota</taxon>
        <taxon>Discoba</taxon>
        <taxon>Euglenozoa</taxon>
        <taxon>Euglenida</taxon>
        <taxon>Spirocuta</taxon>
        <taxon>Euglenophyceae</taxon>
        <taxon>Eutreptiales</taxon>
        <taxon>Eutreptiaceae</taxon>
        <taxon>Eutreptiella</taxon>
    </lineage>
</organism>
<evidence type="ECO:0000313" key="1">
    <source>
        <dbReference type="EMBL" id="CAE0818969.1"/>
    </source>
</evidence>
<accession>A0A7S4FY48</accession>